<organism evidence="1 2">
    <name type="scientific">Melastoma candidum</name>
    <dbReference type="NCBI Taxonomy" id="119954"/>
    <lineage>
        <taxon>Eukaryota</taxon>
        <taxon>Viridiplantae</taxon>
        <taxon>Streptophyta</taxon>
        <taxon>Embryophyta</taxon>
        <taxon>Tracheophyta</taxon>
        <taxon>Spermatophyta</taxon>
        <taxon>Magnoliopsida</taxon>
        <taxon>eudicotyledons</taxon>
        <taxon>Gunneridae</taxon>
        <taxon>Pentapetalae</taxon>
        <taxon>rosids</taxon>
        <taxon>malvids</taxon>
        <taxon>Myrtales</taxon>
        <taxon>Melastomataceae</taxon>
        <taxon>Melastomatoideae</taxon>
        <taxon>Melastomateae</taxon>
        <taxon>Melastoma</taxon>
    </lineage>
</organism>
<evidence type="ECO:0000313" key="2">
    <source>
        <dbReference type="Proteomes" id="UP001057402"/>
    </source>
</evidence>
<comment type="caution">
    <text evidence="1">The sequence shown here is derived from an EMBL/GenBank/DDBJ whole genome shotgun (WGS) entry which is preliminary data.</text>
</comment>
<dbReference type="EMBL" id="CM042883">
    <property type="protein sequence ID" value="KAI4377962.1"/>
    <property type="molecule type" value="Genomic_DNA"/>
</dbReference>
<reference evidence="2" key="1">
    <citation type="journal article" date="2023" name="Front. Plant Sci.">
        <title>Chromosomal-level genome assembly of Melastoma candidum provides insights into trichome evolution.</title>
        <authorList>
            <person name="Zhong Y."/>
            <person name="Wu W."/>
            <person name="Sun C."/>
            <person name="Zou P."/>
            <person name="Liu Y."/>
            <person name="Dai S."/>
            <person name="Zhou R."/>
        </authorList>
    </citation>
    <scope>NUCLEOTIDE SEQUENCE [LARGE SCALE GENOMIC DNA]</scope>
</reference>
<dbReference type="Proteomes" id="UP001057402">
    <property type="component" value="Chromosome 4"/>
</dbReference>
<protein>
    <submittedName>
        <fullName evidence="1">Uncharacterized protein</fullName>
    </submittedName>
</protein>
<name>A0ACB9RPT5_9MYRT</name>
<accession>A0ACB9RPT5</accession>
<evidence type="ECO:0000313" key="1">
    <source>
        <dbReference type="EMBL" id="KAI4377962.1"/>
    </source>
</evidence>
<sequence length="455" mass="50570">MKGSVARLAALVWKTGKEDPRRAIHAVKVGLGLTMASLLCLLEPLYDGIGQNAIWAVMTVVVVLEFTAGATLCKGLNRGMGTVLAGLFALFIEYFAVDRPLPRAVFIGSAVFLTGTVATFMRFFPDIKKNYDYGVVVFLLTFNLILVSSYKVDNVTKMGMDRFYTIAIGCGICLSLSLVFFPAWSGDDLRKSTITRLEGLADFFRACVEEYFDDNLAPEEKTLRISSDSVDENCRKALDSKSLDETLALYASWEPRHLCRGHRSPWWQYVNLGAALRHFGYSVVALNGCLHTEIKASSSIRGLFRDECVRLAREVSQVLVDLAAAIESRRQFHTETLSRDLHLALQELNASLHSQQALLEVKSPKRQPDNQKVLRPQPSGLIINDLGFSEALPFAAFVSLLVEAVARLELVIMEAEKLGKIEHFKEYKAEDQKISVRCETPRSIAPINIPTQGAE</sequence>
<keyword evidence="2" id="KW-1185">Reference proteome</keyword>
<gene>
    <name evidence="1" type="ORF">MLD38_015512</name>
</gene>
<proteinExistence type="predicted"/>